<dbReference type="Gene3D" id="1.10.8.60">
    <property type="match status" value="1"/>
</dbReference>
<dbReference type="SMART" id="SM00382">
    <property type="entry name" value="AAA"/>
    <property type="match status" value="1"/>
</dbReference>
<dbReference type="InterPro" id="IPR058031">
    <property type="entry name" value="AAA_lid_NorR"/>
</dbReference>
<dbReference type="GO" id="GO:0006355">
    <property type="term" value="P:regulation of DNA-templated transcription"/>
    <property type="evidence" value="ECO:0007669"/>
    <property type="project" value="InterPro"/>
</dbReference>
<dbReference type="FunFam" id="3.40.50.300:FF:000006">
    <property type="entry name" value="DNA-binding transcriptional regulator NtrC"/>
    <property type="match status" value="1"/>
</dbReference>
<dbReference type="GO" id="GO:0000160">
    <property type="term" value="P:phosphorelay signal transduction system"/>
    <property type="evidence" value="ECO:0007669"/>
    <property type="project" value="InterPro"/>
</dbReference>
<dbReference type="eggNOG" id="COG2204">
    <property type="taxonomic scope" value="Bacteria"/>
</dbReference>
<dbReference type="CDD" id="cd00156">
    <property type="entry name" value="REC"/>
    <property type="match status" value="1"/>
</dbReference>
<dbReference type="InterPro" id="IPR025662">
    <property type="entry name" value="Sigma_54_int_dom_ATP-bd_1"/>
</dbReference>
<evidence type="ECO:0000256" key="2">
    <source>
        <dbReference type="ARBA" id="ARBA00022840"/>
    </source>
</evidence>
<keyword evidence="2" id="KW-0067">ATP-binding</keyword>
<dbReference type="Pfam" id="PF00072">
    <property type="entry name" value="Response_reg"/>
    <property type="match status" value="1"/>
</dbReference>
<gene>
    <name evidence="9" type="ordered locus">Dde_2355</name>
</gene>
<dbReference type="InterPro" id="IPR027417">
    <property type="entry name" value="P-loop_NTPase"/>
</dbReference>
<dbReference type="InterPro" id="IPR003593">
    <property type="entry name" value="AAA+_ATPase"/>
</dbReference>
<dbReference type="PANTHER" id="PTHR32071:SF21">
    <property type="entry name" value="TRANSCRIPTIONAL REGULATORY PROTEIN FLGR"/>
    <property type="match status" value="1"/>
</dbReference>
<dbReference type="KEGG" id="dde:Dde_2355"/>
<dbReference type="InterPro" id="IPR011006">
    <property type="entry name" value="CheY-like_superfamily"/>
</dbReference>
<dbReference type="GO" id="GO:0043565">
    <property type="term" value="F:sequence-specific DNA binding"/>
    <property type="evidence" value="ECO:0007669"/>
    <property type="project" value="InterPro"/>
</dbReference>
<evidence type="ECO:0000259" key="8">
    <source>
        <dbReference type="PROSITE" id="PS50110"/>
    </source>
</evidence>
<dbReference type="SUPFAM" id="SSF46689">
    <property type="entry name" value="Homeodomain-like"/>
    <property type="match status" value="1"/>
</dbReference>
<dbReference type="InterPro" id="IPR002197">
    <property type="entry name" value="HTH_Fis"/>
</dbReference>
<dbReference type="CDD" id="cd00009">
    <property type="entry name" value="AAA"/>
    <property type="match status" value="1"/>
</dbReference>
<dbReference type="PROSITE" id="PS00675">
    <property type="entry name" value="SIGMA54_INTERACT_1"/>
    <property type="match status" value="1"/>
</dbReference>
<keyword evidence="4" id="KW-0238">DNA-binding</keyword>
<name>Q30YU4_OLEA2</name>
<keyword evidence="1" id="KW-0547">Nucleotide-binding</keyword>
<dbReference type="Pfam" id="PF00158">
    <property type="entry name" value="Sigma54_activat"/>
    <property type="match status" value="1"/>
</dbReference>
<evidence type="ECO:0000313" key="9">
    <source>
        <dbReference type="EMBL" id="ABB39152.1"/>
    </source>
</evidence>
<proteinExistence type="predicted"/>
<dbReference type="Gene3D" id="3.40.50.300">
    <property type="entry name" value="P-loop containing nucleotide triphosphate hydrolases"/>
    <property type="match status" value="1"/>
</dbReference>
<dbReference type="RefSeq" id="WP_011368229.1">
    <property type="nucleotide sequence ID" value="NC_007519.1"/>
</dbReference>
<dbReference type="PROSITE" id="PS00676">
    <property type="entry name" value="SIGMA54_INTERACT_2"/>
    <property type="match status" value="1"/>
</dbReference>
<keyword evidence="6" id="KW-0597">Phosphoprotein</keyword>
<feature type="domain" description="Sigma-54 factor interaction" evidence="7">
    <location>
        <begin position="143"/>
        <end position="372"/>
    </location>
</feature>
<dbReference type="HOGENOM" id="CLU_000445_0_6_7"/>
<dbReference type="Proteomes" id="UP000002710">
    <property type="component" value="Chromosome"/>
</dbReference>
<evidence type="ECO:0000256" key="6">
    <source>
        <dbReference type="PROSITE-ProRule" id="PRU00169"/>
    </source>
</evidence>
<evidence type="ECO:0000313" key="10">
    <source>
        <dbReference type="Proteomes" id="UP000002710"/>
    </source>
</evidence>
<dbReference type="Pfam" id="PF25601">
    <property type="entry name" value="AAA_lid_14"/>
    <property type="match status" value="1"/>
</dbReference>
<dbReference type="GO" id="GO:0005524">
    <property type="term" value="F:ATP binding"/>
    <property type="evidence" value="ECO:0007669"/>
    <property type="project" value="UniProtKB-KW"/>
</dbReference>
<reference evidence="9 10" key="1">
    <citation type="journal article" date="2011" name="J. Bacteriol.">
        <title>Complete genome sequence and updated annotation of Desulfovibrio alaskensis G20.</title>
        <authorList>
            <person name="Hauser L.J."/>
            <person name="Land M.L."/>
            <person name="Brown S.D."/>
            <person name="Larimer F."/>
            <person name="Keller K.L."/>
            <person name="Rapp-Giles B.J."/>
            <person name="Price M.N."/>
            <person name="Lin M."/>
            <person name="Bruce D.C."/>
            <person name="Detter J.C."/>
            <person name="Tapia R."/>
            <person name="Han C.S."/>
            <person name="Goodwin L.A."/>
            <person name="Cheng J.F."/>
            <person name="Pitluck S."/>
            <person name="Copeland A."/>
            <person name="Lucas S."/>
            <person name="Nolan M."/>
            <person name="Lapidus A.L."/>
            <person name="Palumbo A.V."/>
            <person name="Wall J.D."/>
        </authorList>
    </citation>
    <scope>NUCLEOTIDE SEQUENCE [LARGE SCALE GENOMIC DNA]</scope>
    <source>
        <strain evidence="10">ATCC BAA 1058 / DSM 17464 / G20</strain>
    </source>
</reference>
<evidence type="ECO:0000256" key="5">
    <source>
        <dbReference type="ARBA" id="ARBA00023163"/>
    </source>
</evidence>
<evidence type="ECO:0000259" key="7">
    <source>
        <dbReference type="PROSITE" id="PS50045"/>
    </source>
</evidence>
<dbReference type="EMBL" id="CP000112">
    <property type="protein sequence ID" value="ABB39152.1"/>
    <property type="molecule type" value="Genomic_DNA"/>
</dbReference>
<feature type="domain" description="Response regulatory" evidence="8">
    <location>
        <begin position="4"/>
        <end position="118"/>
    </location>
</feature>
<dbReference type="AlphaFoldDB" id="Q30YU4"/>
<evidence type="ECO:0000256" key="3">
    <source>
        <dbReference type="ARBA" id="ARBA00023015"/>
    </source>
</evidence>
<sequence>MSEHILLIEDDNAFQEMLSEALRSRGYAVSSASRAEEGISMARQHDFDLILTDVMLPGMSGVEAIPQLREAAPGSDIIVMTAYSTRELALEAIRLGAYDFFSKPFSLKELDIVVRRALEKRRLQKEVTTLRETLRHDSPVQRIIGDSAPMRAVKTLVEKVAPLDSTVLITGESGTGKELVSDTLRALSGRAGAPFVKVNCAAIPEHLFENELFGHEKGAFTGATSAQPGKFELAHGGTLLLDEIGDMPAAIQPKLLRAVEEKQIERLGGRRPVAVNVRIIAATNQNLRELVARKAFREDLYYRLGVAVIMLPPLRDRKEDIPRLAEHILRKLGLTLGIPVHGITAAAVQALMNHHWPGNVRQLANLLERAAISAQGRITAQDIAAALAVQNGTSPQPCTAQSPHDAPAAEDCLRMPLRETLHQMERNLLLEALRRAEGSQKNAAALLGLTPKNMWAKLQKHQIRI</sequence>
<dbReference type="PRINTS" id="PR01590">
    <property type="entry name" value="HTHFIS"/>
</dbReference>
<dbReference type="InterPro" id="IPR002078">
    <property type="entry name" value="Sigma_54_int"/>
</dbReference>
<dbReference type="InterPro" id="IPR025944">
    <property type="entry name" value="Sigma_54_int_dom_CS"/>
</dbReference>
<dbReference type="PROSITE" id="PS00688">
    <property type="entry name" value="SIGMA54_INTERACT_3"/>
    <property type="match status" value="1"/>
</dbReference>
<dbReference type="InterPro" id="IPR009057">
    <property type="entry name" value="Homeodomain-like_sf"/>
</dbReference>
<dbReference type="SUPFAM" id="SSF52172">
    <property type="entry name" value="CheY-like"/>
    <property type="match status" value="1"/>
</dbReference>
<protein>
    <submittedName>
        <fullName evidence="9">Two component, sigma54 specific, transcriptional regulator, Fis family</fullName>
    </submittedName>
</protein>
<accession>Q30YU4</accession>
<dbReference type="Pfam" id="PF02954">
    <property type="entry name" value="HTH_8"/>
    <property type="match status" value="1"/>
</dbReference>
<dbReference type="SMART" id="SM00448">
    <property type="entry name" value="REC"/>
    <property type="match status" value="1"/>
</dbReference>
<dbReference type="SUPFAM" id="SSF52540">
    <property type="entry name" value="P-loop containing nucleoside triphosphate hydrolases"/>
    <property type="match status" value="1"/>
</dbReference>
<evidence type="ECO:0000256" key="4">
    <source>
        <dbReference type="ARBA" id="ARBA00023125"/>
    </source>
</evidence>
<dbReference type="Gene3D" id="3.40.50.2300">
    <property type="match status" value="1"/>
</dbReference>
<feature type="modified residue" description="4-aspartylphosphate" evidence="6">
    <location>
        <position position="53"/>
    </location>
</feature>
<dbReference type="PANTHER" id="PTHR32071">
    <property type="entry name" value="TRANSCRIPTIONAL REGULATORY PROTEIN"/>
    <property type="match status" value="1"/>
</dbReference>
<dbReference type="InterPro" id="IPR001789">
    <property type="entry name" value="Sig_transdc_resp-reg_receiver"/>
</dbReference>
<dbReference type="PROSITE" id="PS50045">
    <property type="entry name" value="SIGMA54_INTERACT_4"/>
    <property type="match status" value="1"/>
</dbReference>
<keyword evidence="3" id="KW-0805">Transcription regulation</keyword>
<dbReference type="InterPro" id="IPR025943">
    <property type="entry name" value="Sigma_54_int_dom_ATP-bd_2"/>
</dbReference>
<organism evidence="9 10">
    <name type="scientific">Oleidesulfovibrio alaskensis (strain ATCC BAA-1058 / DSM 17464 / G20)</name>
    <name type="common">Desulfovibrio alaskensis</name>
    <dbReference type="NCBI Taxonomy" id="207559"/>
    <lineage>
        <taxon>Bacteria</taxon>
        <taxon>Pseudomonadati</taxon>
        <taxon>Thermodesulfobacteriota</taxon>
        <taxon>Desulfovibrionia</taxon>
        <taxon>Desulfovibrionales</taxon>
        <taxon>Desulfovibrionaceae</taxon>
        <taxon>Oleidesulfovibrio</taxon>
    </lineage>
</organism>
<keyword evidence="10" id="KW-1185">Reference proteome</keyword>
<dbReference type="STRING" id="207559.Dde_2355"/>
<evidence type="ECO:0000256" key="1">
    <source>
        <dbReference type="ARBA" id="ARBA00022741"/>
    </source>
</evidence>
<keyword evidence="5" id="KW-0804">Transcription</keyword>
<dbReference type="PROSITE" id="PS50110">
    <property type="entry name" value="RESPONSE_REGULATORY"/>
    <property type="match status" value="1"/>
</dbReference>
<dbReference type="Gene3D" id="1.10.10.60">
    <property type="entry name" value="Homeodomain-like"/>
    <property type="match status" value="1"/>
</dbReference>